<dbReference type="CDD" id="cd00084">
    <property type="entry name" value="HMG-box_SF"/>
    <property type="match status" value="1"/>
</dbReference>
<evidence type="ECO:0000259" key="2">
    <source>
        <dbReference type="SMART" id="SM00731"/>
    </source>
</evidence>
<dbReference type="Pfam" id="PF10263">
    <property type="entry name" value="SprT-like"/>
    <property type="match status" value="1"/>
</dbReference>
<feature type="region of interest" description="Disordered" evidence="1">
    <location>
        <begin position="1"/>
        <end position="146"/>
    </location>
</feature>
<name>A0AB34FNJ3_9HYPO</name>
<feature type="compositionally biased region" description="Low complexity" evidence="1">
    <location>
        <begin position="82"/>
        <end position="96"/>
    </location>
</feature>
<dbReference type="InterPro" id="IPR036910">
    <property type="entry name" value="HMG_box_dom_sf"/>
</dbReference>
<dbReference type="SUPFAM" id="SSF47095">
    <property type="entry name" value="HMG-box"/>
    <property type="match status" value="1"/>
</dbReference>
<proteinExistence type="predicted"/>
<sequence length="609" mass="67172">MATRPDLSYAMREDLPPPTARASRTRRQLVDRLLDGEADESLRANSTTLLTRADEGQHNYDGPMDQASRRSTAKDGTDAFETTASTTRSPPLSLSPCNAHEEDPIAVSEEEPSIYETAVEHSQSESERESSDSEFELSDSSENVFGSPVAHGLLRIAGTRNNRKATKLNDESRSALDLRSPNIRTPMATSSPGSDVCAKIAGSDVRAVDGQSRRGKHNGSSLLNGKEAADSLDGLRRELNVFLDDENDTRIDAGDKPMSPPSTPPRTMKTKGLVSPRKRAAIPSTPHRPSVDAFWNRDFVDDWNEQHSPQKVAAPRPALSSLGKKPPGKAAEKKSFDARKLSLAEDFLHELDVKIAEGKISDLAESTGGVKLVWTKTLNTTAGRANWKRETIRTKQADGTVVKVAHKHHASIELAEKVIDDDDKLLNVLAHEFCHLANFMITGITNNPHGKEFKVWAAKCSREFGKTRGIQVTTKHTYDIDFKYSWQCSSCGSEYKRHSRSINPHRHRCGSCKGALTQTKPCPRRTNVGGGQAGRPTEYQMFVREQMKIVRGENPSSPQKEVMRIVADKWATAKKNLTATDKVAEESEIDLVAARMVDLTVDSQEDDRA</sequence>
<dbReference type="Proteomes" id="UP001163105">
    <property type="component" value="Unassembled WGS sequence"/>
</dbReference>
<accession>A0AB34FNJ3</accession>
<dbReference type="Pfam" id="PF17283">
    <property type="entry name" value="Zn_ribbon_SprT"/>
    <property type="match status" value="1"/>
</dbReference>
<organism evidence="3 4">
    <name type="scientific">Purpureocillium lavendulum</name>
    <dbReference type="NCBI Taxonomy" id="1247861"/>
    <lineage>
        <taxon>Eukaryota</taxon>
        <taxon>Fungi</taxon>
        <taxon>Dikarya</taxon>
        <taxon>Ascomycota</taxon>
        <taxon>Pezizomycotina</taxon>
        <taxon>Sordariomycetes</taxon>
        <taxon>Hypocreomycetidae</taxon>
        <taxon>Hypocreales</taxon>
        <taxon>Ophiocordycipitaceae</taxon>
        <taxon>Purpureocillium</taxon>
    </lineage>
</organism>
<dbReference type="SMART" id="SM00731">
    <property type="entry name" value="SprT"/>
    <property type="match status" value="1"/>
</dbReference>
<evidence type="ECO:0000313" key="4">
    <source>
        <dbReference type="Proteomes" id="UP001163105"/>
    </source>
</evidence>
<evidence type="ECO:0000256" key="1">
    <source>
        <dbReference type="SAM" id="MobiDB-lite"/>
    </source>
</evidence>
<protein>
    <submittedName>
        <fullName evidence="3">Sprt family metallopeptidase</fullName>
    </submittedName>
</protein>
<evidence type="ECO:0000313" key="3">
    <source>
        <dbReference type="EMBL" id="KAJ6439952.1"/>
    </source>
</evidence>
<dbReference type="EMBL" id="JAQHRD010000006">
    <property type="protein sequence ID" value="KAJ6439952.1"/>
    <property type="molecule type" value="Genomic_DNA"/>
</dbReference>
<gene>
    <name evidence="3" type="ORF">O9K51_07843</name>
</gene>
<dbReference type="InterPro" id="IPR006640">
    <property type="entry name" value="SprT-like_domain"/>
</dbReference>
<dbReference type="GO" id="GO:0005634">
    <property type="term" value="C:nucleus"/>
    <property type="evidence" value="ECO:0007669"/>
    <property type="project" value="TreeGrafter"/>
</dbReference>
<dbReference type="PANTHER" id="PTHR23099:SF0">
    <property type="entry name" value="GERM CELL NUCLEAR ACIDIC PROTEIN"/>
    <property type="match status" value="1"/>
</dbReference>
<dbReference type="PANTHER" id="PTHR23099">
    <property type="entry name" value="TRANSCRIPTIONAL REGULATOR"/>
    <property type="match status" value="1"/>
</dbReference>
<keyword evidence="4" id="KW-1185">Reference proteome</keyword>
<feature type="domain" description="SprT-like" evidence="2">
    <location>
        <begin position="349"/>
        <end position="519"/>
    </location>
</feature>
<dbReference type="AlphaFoldDB" id="A0AB34FNJ3"/>
<comment type="caution">
    <text evidence="3">The sequence shown here is derived from an EMBL/GenBank/DDBJ whole genome shotgun (WGS) entry which is preliminary data.</text>
</comment>
<dbReference type="Gene3D" id="1.10.30.10">
    <property type="entry name" value="High mobility group box domain"/>
    <property type="match status" value="1"/>
</dbReference>
<reference evidence="3" key="1">
    <citation type="submission" date="2023-01" db="EMBL/GenBank/DDBJ databases">
        <title>The growth and conidiation of Purpureocillium lavendulum are regulated by nitrogen source and histone H3K14 acetylation.</title>
        <authorList>
            <person name="Tang P."/>
            <person name="Han J."/>
            <person name="Zhang C."/>
            <person name="Tang P."/>
            <person name="Qi F."/>
            <person name="Zhang K."/>
            <person name="Liang L."/>
        </authorList>
    </citation>
    <scope>NUCLEOTIDE SEQUENCE</scope>
    <source>
        <strain evidence="3">YMF1.00683</strain>
    </source>
</reference>
<feature type="compositionally biased region" description="Basic and acidic residues" evidence="1">
    <location>
        <begin position="118"/>
        <end position="131"/>
    </location>
</feature>
<feature type="region of interest" description="Disordered" evidence="1">
    <location>
        <begin position="248"/>
        <end position="288"/>
    </location>
</feature>
<feature type="region of interest" description="Disordered" evidence="1">
    <location>
        <begin position="307"/>
        <end position="333"/>
    </location>
</feature>
<dbReference type="InterPro" id="IPR035240">
    <property type="entry name" value="SprT_Zn_ribbon"/>
</dbReference>
<dbReference type="GO" id="GO:0006950">
    <property type="term" value="P:response to stress"/>
    <property type="evidence" value="ECO:0007669"/>
    <property type="project" value="UniProtKB-ARBA"/>
</dbReference>